<reference evidence="2 3" key="1">
    <citation type="submission" date="2016-08" db="EMBL/GenBank/DDBJ databases">
        <title>Complete Genome Sequence Of The Indigo Reducing Clostridium isatidis DSM15098.</title>
        <authorList>
            <person name="Little G.T."/>
            <person name="Minton N.P."/>
        </authorList>
    </citation>
    <scope>NUCLEOTIDE SEQUENCE [LARGE SCALE GENOMIC DNA]</scope>
    <source>
        <strain evidence="2 3">DSM 15098</strain>
    </source>
</reference>
<dbReference type="KEGG" id="cia:BEN51_04835"/>
<keyword evidence="1" id="KW-0812">Transmembrane</keyword>
<keyword evidence="3" id="KW-1185">Reference proteome</keyword>
<feature type="transmembrane region" description="Helical" evidence="1">
    <location>
        <begin position="125"/>
        <end position="146"/>
    </location>
</feature>
<gene>
    <name evidence="2" type="ORF">BEN51_04835</name>
</gene>
<keyword evidence="1" id="KW-1133">Transmembrane helix</keyword>
<feature type="transmembrane region" description="Helical" evidence="1">
    <location>
        <begin position="69"/>
        <end position="94"/>
    </location>
</feature>
<sequence length="191" mass="22153">MKVSIYRKNSLGDDEKDLLLDENNIPKNKYNNIILILRVLVACVFAFNFGYLLFPFVDDFLKDFIIVGLKFLFILIFMYLILGYIFTFISTMFLPKAFKADNIKVYISIFSAKVRSKEVIKEARIIFALLVPVILLSLVPIIFFIINGFNIYLYAAISASTIKSVSYLFYVIVYIAKYSEVVNVEIYDYIN</sequence>
<feature type="transmembrane region" description="Helical" evidence="1">
    <location>
        <begin position="152"/>
        <end position="176"/>
    </location>
</feature>
<dbReference type="RefSeq" id="WP_119864952.1">
    <property type="nucleotide sequence ID" value="NZ_CP016786.1"/>
</dbReference>
<protein>
    <submittedName>
        <fullName evidence="2">Uncharacterized protein</fullName>
    </submittedName>
</protein>
<evidence type="ECO:0000256" key="1">
    <source>
        <dbReference type="SAM" id="Phobius"/>
    </source>
</evidence>
<organism evidence="2 3">
    <name type="scientific">Clostridium isatidis</name>
    <dbReference type="NCBI Taxonomy" id="182773"/>
    <lineage>
        <taxon>Bacteria</taxon>
        <taxon>Bacillati</taxon>
        <taxon>Bacillota</taxon>
        <taxon>Clostridia</taxon>
        <taxon>Eubacteriales</taxon>
        <taxon>Clostridiaceae</taxon>
        <taxon>Clostridium</taxon>
    </lineage>
</organism>
<proteinExistence type="predicted"/>
<accession>A0A343JBB1</accession>
<evidence type="ECO:0000313" key="3">
    <source>
        <dbReference type="Proteomes" id="UP000264883"/>
    </source>
</evidence>
<evidence type="ECO:0000313" key="2">
    <source>
        <dbReference type="EMBL" id="ASW42819.1"/>
    </source>
</evidence>
<dbReference type="EMBL" id="CP016786">
    <property type="protein sequence ID" value="ASW42819.1"/>
    <property type="molecule type" value="Genomic_DNA"/>
</dbReference>
<keyword evidence="1" id="KW-0472">Membrane</keyword>
<dbReference type="Proteomes" id="UP000264883">
    <property type="component" value="Chromosome"/>
</dbReference>
<dbReference type="AlphaFoldDB" id="A0A343JBB1"/>
<name>A0A343JBB1_9CLOT</name>
<feature type="transmembrane region" description="Helical" evidence="1">
    <location>
        <begin position="35"/>
        <end position="57"/>
    </location>
</feature>